<dbReference type="PRINTS" id="PR00344">
    <property type="entry name" value="BCTRLSENSOR"/>
</dbReference>
<dbReference type="SMART" id="SM00304">
    <property type="entry name" value="HAMP"/>
    <property type="match status" value="1"/>
</dbReference>
<dbReference type="eggNOG" id="COG2770">
    <property type="taxonomic scope" value="Bacteria"/>
</dbReference>
<comment type="subcellular location">
    <subcellularLocation>
        <location evidence="2">Membrane</location>
    </subcellularLocation>
</comment>
<dbReference type="Gene3D" id="1.10.287.130">
    <property type="match status" value="1"/>
</dbReference>
<dbReference type="InterPro" id="IPR003660">
    <property type="entry name" value="HAMP_dom"/>
</dbReference>
<proteinExistence type="predicted"/>
<dbReference type="InterPro" id="IPR005467">
    <property type="entry name" value="His_kinase_dom"/>
</dbReference>
<dbReference type="SUPFAM" id="SSF55874">
    <property type="entry name" value="ATPase domain of HSP90 chaperone/DNA topoisomerase II/histidine kinase"/>
    <property type="match status" value="1"/>
</dbReference>
<keyword evidence="15" id="KW-1185">Reference proteome</keyword>
<evidence type="ECO:0000256" key="8">
    <source>
        <dbReference type="ARBA" id="ARBA00022989"/>
    </source>
</evidence>
<dbReference type="SUPFAM" id="SSF47384">
    <property type="entry name" value="Homodimeric domain of signal transducing histidine kinase"/>
    <property type="match status" value="1"/>
</dbReference>
<evidence type="ECO:0000256" key="6">
    <source>
        <dbReference type="ARBA" id="ARBA00022692"/>
    </source>
</evidence>
<dbReference type="EC" id="2.7.13.3" evidence="3"/>
<dbReference type="SMART" id="SM00387">
    <property type="entry name" value="HATPase_c"/>
    <property type="match status" value="1"/>
</dbReference>
<organism evidence="14 15">
    <name type="scientific">Ethanoligenens harbinense (strain DSM 18485 / JCM 12961 / CGMCC 1.5033 / YUAN-3)</name>
    <dbReference type="NCBI Taxonomy" id="663278"/>
    <lineage>
        <taxon>Bacteria</taxon>
        <taxon>Bacillati</taxon>
        <taxon>Bacillota</taxon>
        <taxon>Clostridia</taxon>
        <taxon>Eubacteriales</taxon>
        <taxon>Oscillospiraceae</taxon>
        <taxon>Ethanoligenens</taxon>
    </lineage>
</organism>
<dbReference type="PANTHER" id="PTHR45436:SF5">
    <property type="entry name" value="SENSOR HISTIDINE KINASE TRCS"/>
    <property type="match status" value="1"/>
</dbReference>
<feature type="transmembrane region" description="Helical" evidence="11">
    <location>
        <begin position="24"/>
        <end position="45"/>
    </location>
</feature>
<dbReference type="CDD" id="cd00082">
    <property type="entry name" value="HisKA"/>
    <property type="match status" value="1"/>
</dbReference>
<dbReference type="PROSITE" id="PS50885">
    <property type="entry name" value="HAMP"/>
    <property type="match status" value="1"/>
</dbReference>
<dbReference type="SUPFAM" id="SSF158472">
    <property type="entry name" value="HAMP domain-like"/>
    <property type="match status" value="1"/>
</dbReference>
<comment type="catalytic activity">
    <reaction evidence="1">
        <text>ATP + protein L-histidine = ADP + protein N-phospho-L-histidine.</text>
        <dbReference type="EC" id="2.7.13.3"/>
    </reaction>
</comment>
<keyword evidence="7 14" id="KW-0418">Kinase</keyword>
<dbReference type="EMBL" id="CP002400">
    <property type="protein sequence ID" value="ADU26674.1"/>
    <property type="molecule type" value="Genomic_DNA"/>
</dbReference>
<dbReference type="InterPro" id="IPR004358">
    <property type="entry name" value="Sig_transdc_His_kin-like_C"/>
</dbReference>
<dbReference type="GO" id="GO:0005886">
    <property type="term" value="C:plasma membrane"/>
    <property type="evidence" value="ECO:0007669"/>
    <property type="project" value="TreeGrafter"/>
</dbReference>
<keyword evidence="10 11" id="KW-0472">Membrane</keyword>
<keyword evidence="9" id="KW-0902">Two-component regulatory system</keyword>
<evidence type="ECO:0000256" key="5">
    <source>
        <dbReference type="ARBA" id="ARBA00022679"/>
    </source>
</evidence>
<dbReference type="eggNOG" id="COG5002">
    <property type="taxonomic scope" value="Bacteria"/>
</dbReference>
<evidence type="ECO:0000256" key="2">
    <source>
        <dbReference type="ARBA" id="ARBA00004370"/>
    </source>
</evidence>
<sequence length="462" mass="51454">MYWIKKIPILRRLWPRRLSWKLTLIYAVLFSAVLIALNAGILFGLRYYLIRQIRVQVQGTTQAVLEHLEKSGWDEAYNDLTAEPENYLETGIRFISTTGQTVHSVGTPPAGLPALNGHFGETQVLELKDQHILLENARVIQNGQLIGYLQVTYNMRAEYHFLKLLSLMMAGADAAGILFSMAAGAFISRRALRPIDAVTSAAQAISGSDLTRRVTVEETDDELSRLAQTFNHMIERLQRAFERQKRFVSDASHELRTPIAVIQGYTDLIGRWGKNDPAVLREAVESVKSETEGMQALVERLLFLARSSDGNMQLRLECFNLRIVLREVADETRFVFGRSVDIRIPGTIMLTADRALVKQMLRALTDNAVKYTPEEGSVSIEACQSPDGVSLTVRDTGIGIPPEDLPHVFDRFYRVDKARSRAQGGSGLGLAIVHGIVEAHHGTIKMASVPGHGTSVHIVFPQ</sequence>
<dbReference type="PANTHER" id="PTHR45436">
    <property type="entry name" value="SENSOR HISTIDINE KINASE YKOH"/>
    <property type="match status" value="1"/>
</dbReference>
<feature type="domain" description="HAMP" evidence="13">
    <location>
        <begin position="189"/>
        <end position="242"/>
    </location>
</feature>
<reference evidence="14 15" key="1">
    <citation type="submission" date="2010-12" db="EMBL/GenBank/DDBJ databases">
        <title>Complete sequence of Ethanoligenens harbinense YUAN-3.</title>
        <authorList>
            <person name="Lucas S."/>
            <person name="Copeland A."/>
            <person name="Lapidus A."/>
            <person name="Cheng J.-F."/>
            <person name="Bruce D."/>
            <person name="Goodwin L."/>
            <person name="Pitluck S."/>
            <person name="Chertkov O."/>
            <person name="Misra M."/>
            <person name="Detter J.C."/>
            <person name="Han C."/>
            <person name="Tapia R."/>
            <person name="Land M."/>
            <person name="Hauser L."/>
            <person name="Jeffries C."/>
            <person name="Kyrpides N."/>
            <person name="Ivanova N."/>
            <person name="Mikhailova N."/>
            <person name="Wang A."/>
            <person name="Mouttaki H."/>
            <person name="He Z."/>
            <person name="Zhou J."/>
            <person name="Hemme C.L."/>
            <person name="Woyke T."/>
        </authorList>
    </citation>
    <scope>NUCLEOTIDE SEQUENCE [LARGE SCALE GENOMIC DNA]</scope>
    <source>
        <strain evidence="15">DSM 18485 / JCM 12961 / CGMCC 1.5033 / YUAN-3</strain>
    </source>
</reference>
<evidence type="ECO:0000256" key="11">
    <source>
        <dbReference type="SAM" id="Phobius"/>
    </source>
</evidence>
<dbReference type="KEGG" id="eha:Ethha_1123"/>
<dbReference type="Gene3D" id="6.10.340.10">
    <property type="match status" value="1"/>
</dbReference>
<feature type="transmembrane region" description="Helical" evidence="11">
    <location>
        <begin position="164"/>
        <end position="187"/>
    </location>
</feature>
<keyword evidence="4" id="KW-0597">Phosphoprotein</keyword>
<evidence type="ECO:0000256" key="10">
    <source>
        <dbReference type="ARBA" id="ARBA00023136"/>
    </source>
</evidence>
<feature type="domain" description="Histidine kinase" evidence="12">
    <location>
        <begin position="250"/>
        <end position="462"/>
    </location>
</feature>
<dbReference type="Pfam" id="PF02518">
    <property type="entry name" value="HATPase_c"/>
    <property type="match status" value="1"/>
</dbReference>
<accession>E6U4P6</accession>
<dbReference type="FunFam" id="1.10.287.130:FF:000001">
    <property type="entry name" value="Two-component sensor histidine kinase"/>
    <property type="match status" value="1"/>
</dbReference>
<evidence type="ECO:0000256" key="3">
    <source>
        <dbReference type="ARBA" id="ARBA00012438"/>
    </source>
</evidence>
<evidence type="ECO:0000259" key="13">
    <source>
        <dbReference type="PROSITE" id="PS50885"/>
    </source>
</evidence>
<evidence type="ECO:0000256" key="9">
    <source>
        <dbReference type="ARBA" id="ARBA00023012"/>
    </source>
</evidence>
<protein>
    <recommendedName>
        <fullName evidence="3">histidine kinase</fullName>
        <ecNumber evidence="3">2.7.13.3</ecNumber>
    </recommendedName>
</protein>
<dbReference type="Proteomes" id="UP000001551">
    <property type="component" value="Chromosome"/>
</dbReference>
<evidence type="ECO:0000256" key="1">
    <source>
        <dbReference type="ARBA" id="ARBA00000085"/>
    </source>
</evidence>
<dbReference type="HOGENOM" id="CLU_000445_89_6_9"/>
<gene>
    <name evidence="14" type="ordered locus">Ethha_1123</name>
</gene>
<keyword evidence="6 11" id="KW-0812">Transmembrane</keyword>
<dbReference type="GO" id="GO:0000155">
    <property type="term" value="F:phosphorelay sensor kinase activity"/>
    <property type="evidence" value="ECO:0007669"/>
    <property type="project" value="InterPro"/>
</dbReference>
<keyword evidence="5" id="KW-0808">Transferase</keyword>
<dbReference type="SMART" id="SM00388">
    <property type="entry name" value="HisKA"/>
    <property type="match status" value="1"/>
</dbReference>
<dbReference type="Gene3D" id="3.30.565.10">
    <property type="entry name" value="Histidine kinase-like ATPase, C-terminal domain"/>
    <property type="match status" value="1"/>
</dbReference>
<dbReference type="InterPro" id="IPR036890">
    <property type="entry name" value="HATPase_C_sf"/>
</dbReference>
<evidence type="ECO:0000259" key="12">
    <source>
        <dbReference type="PROSITE" id="PS50109"/>
    </source>
</evidence>
<evidence type="ECO:0000313" key="15">
    <source>
        <dbReference type="Proteomes" id="UP000001551"/>
    </source>
</evidence>
<keyword evidence="8 11" id="KW-1133">Transmembrane helix</keyword>
<dbReference type="InterPro" id="IPR003594">
    <property type="entry name" value="HATPase_dom"/>
</dbReference>
<dbReference type="FunFam" id="3.30.565.10:FF:000006">
    <property type="entry name" value="Sensor histidine kinase WalK"/>
    <property type="match status" value="1"/>
</dbReference>
<dbReference type="CDD" id="cd06225">
    <property type="entry name" value="HAMP"/>
    <property type="match status" value="1"/>
</dbReference>
<evidence type="ECO:0000256" key="7">
    <source>
        <dbReference type="ARBA" id="ARBA00022777"/>
    </source>
</evidence>
<dbReference type="PROSITE" id="PS50109">
    <property type="entry name" value="HIS_KIN"/>
    <property type="match status" value="1"/>
</dbReference>
<dbReference type="InterPro" id="IPR050428">
    <property type="entry name" value="TCS_sensor_his_kinase"/>
</dbReference>
<dbReference type="Pfam" id="PF00512">
    <property type="entry name" value="HisKA"/>
    <property type="match status" value="1"/>
</dbReference>
<evidence type="ECO:0000256" key="4">
    <source>
        <dbReference type="ARBA" id="ARBA00022553"/>
    </source>
</evidence>
<dbReference type="Pfam" id="PF00672">
    <property type="entry name" value="HAMP"/>
    <property type="match status" value="1"/>
</dbReference>
<name>E6U4P6_ETHHY</name>
<dbReference type="RefSeq" id="WP_013485035.1">
    <property type="nucleotide sequence ID" value="NC_014828.1"/>
</dbReference>
<dbReference type="AlphaFoldDB" id="E6U4P6"/>
<dbReference type="STRING" id="663278.Ethha_1123"/>
<evidence type="ECO:0000313" key="14">
    <source>
        <dbReference type="EMBL" id="ADU26674.1"/>
    </source>
</evidence>
<dbReference type="InterPro" id="IPR003661">
    <property type="entry name" value="HisK_dim/P_dom"/>
</dbReference>
<dbReference type="CDD" id="cd00075">
    <property type="entry name" value="HATPase"/>
    <property type="match status" value="1"/>
</dbReference>
<dbReference type="InterPro" id="IPR036097">
    <property type="entry name" value="HisK_dim/P_sf"/>
</dbReference>